<gene>
    <name evidence="2" type="ORF">SSLN_LOCUS5734</name>
</gene>
<proteinExistence type="predicted"/>
<sequence>MILFPPLTGTQLSPVCPSNSAILSGHTPGYRHNRLAKPAEGFRCCVCLHTRLKEDDFWRNYFYRISLIRQAAQLSVLANVSPEDAMYFNSAADEAISEDDNDDDLEAELLMELENMESKSGAGFVISDQKERDREHAKKDASGNDSVISVDDDLERELLAEIEEEEAAAAAAAADRQMP</sequence>
<organism evidence="4">
    <name type="scientific">Schistocephalus solidus</name>
    <name type="common">Tapeworm</name>
    <dbReference type="NCBI Taxonomy" id="70667"/>
    <lineage>
        <taxon>Eukaryota</taxon>
        <taxon>Metazoa</taxon>
        <taxon>Spiralia</taxon>
        <taxon>Lophotrochozoa</taxon>
        <taxon>Platyhelminthes</taxon>
        <taxon>Cestoda</taxon>
        <taxon>Eucestoda</taxon>
        <taxon>Diphyllobothriidea</taxon>
        <taxon>Diphyllobothriidae</taxon>
        <taxon>Schistocephalus</taxon>
    </lineage>
</organism>
<name>A0A183SND6_SCHSO</name>
<evidence type="ECO:0000256" key="1">
    <source>
        <dbReference type="SAM" id="MobiDB-lite"/>
    </source>
</evidence>
<feature type="compositionally biased region" description="Basic and acidic residues" evidence="1">
    <location>
        <begin position="128"/>
        <end position="142"/>
    </location>
</feature>
<evidence type="ECO:0000313" key="4">
    <source>
        <dbReference type="WBParaSite" id="SSLN_0000592101-mRNA-1"/>
    </source>
</evidence>
<dbReference type="SUPFAM" id="SSF140383">
    <property type="entry name" value="BSD domain-like"/>
    <property type="match status" value="1"/>
</dbReference>
<dbReference type="Gene3D" id="1.10.3970.10">
    <property type="entry name" value="BSD domain"/>
    <property type="match status" value="1"/>
</dbReference>
<dbReference type="OrthoDB" id="47923at2759"/>
<reference evidence="4" key="1">
    <citation type="submission" date="2016-06" db="UniProtKB">
        <authorList>
            <consortium name="WormBaseParasite"/>
        </authorList>
    </citation>
    <scope>IDENTIFICATION</scope>
</reference>
<dbReference type="EMBL" id="UYSU01033381">
    <property type="protein sequence ID" value="VDL92119.1"/>
    <property type="molecule type" value="Genomic_DNA"/>
</dbReference>
<dbReference type="InterPro" id="IPR035925">
    <property type="entry name" value="BSD_dom_sf"/>
</dbReference>
<evidence type="ECO:0000313" key="3">
    <source>
        <dbReference type="Proteomes" id="UP000275846"/>
    </source>
</evidence>
<dbReference type="WBParaSite" id="SSLN_0000592101-mRNA-1">
    <property type="protein sequence ID" value="SSLN_0000592101-mRNA-1"/>
    <property type="gene ID" value="SSLN_0000592101"/>
</dbReference>
<accession>A0A183SND6</accession>
<reference evidence="2 3" key="2">
    <citation type="submission" date="2018-11" db="EMBL/GenBank/DDBJ databases">
        <authorList>
            <consortium name="Pathogen Informatics"/>
        </authorList>
    </citation>
    <scope>NUCLEOTIDE SEQUENCE [LARGE SCALE GENOMIC DNA]</scope>
    <source>
        <strain evidence="2 3">NST_G2</strain>
    </source>
</reference>
<protein>
    <submittedName>
        <fullName evidence="4">BSD domain-containing protein</fullName>
    </submittedName>
</protein>
<evidence type="ECO:0000313" key="2">
    <source>
        <dbReference type="EMBL" id="VDL92119.1"/>
    </source>
</evidence>
<dbReference type="Proteomes" id="UP000275846">
    <property type="component" value="Unassembled WGS sequence"/>
</dbReference>
<keyword evidence="3" id="KW-1185">Reference proteome</keyword>
<feature type="region of interest" description="Disordered" evidence="1">
    <location>
        <begin position="121"/>
        <end position="149"/>
    </location>
</feature>
<dbReference type="AlphaFoldDB" id="A0A183SND6"/>
<dbReference type="STRING" id="70667.A0A183SND6"/>